<feature type="region of interest" description="Disordered" evidence="1">
    <location>
        <begin position="238"/>
        <end position="285"/>
    </location>
</feature>
<keyword evidence="2" id="KW-0732">Signal</keyword>
<dbReference type="InterPro" id="IPR036280">
    <property type="entry name" value="Multihaem_cyt_sf"/>
</dbReference>
<dbReference type="Proteomes" id="UP000748752">
    <property type="component" value="Unassembled WGS sequence"/>
</dbReference>
<dbReference type="RefSeq" id="WP_200243133.1">
    <property type="nucleotide sequence ID" value="NZ_NRRV01000118.1"/>
</dbReference>
<reference evidence="3 4" key="1">
    <citation type="journal article" date="2020" name="Microorganisms">
        <title>Osmotic Adaptation and Compatible Solute Biosynthesis of Phototrophic Bacteria as Revealed from Genome Analyses.</title>
        <authorList>
            <person name="Imhoff J.F."/>
            <person name="Rahn T."/>
            <person name="Kunzel S."/>
            <person name="Keller A."/>
            <person name="Neulinger S.C."/>
        </authorList>
    </citation>
    <scope>NUCLEOTIDE SEQUENCE [LARGE SCALE GENOMIC DNA]</scope>
    <source>
        <strain evidence="3 4">DSM 6210</strain>
    </source>
</reference>
<feature type="compositionally biased region" description="Pro residues" evidence="1">
    <location>
        <begin position="260"/>
        <end position="277"/>
    </location>
</feature>
<dbReference type="Gene3D" id="3.90.10.10">
    <property type="entry name" value="Cytochrome C3"/>
    <property type="match status" value="1"/>
</dbReference>
<gene>
    <name evidence="3" type="ORF">CKO31_24210</name>
</gene>
<dbReference type="SUPFAM" id="SSF48695">
    <property type="entry name" value="Multiheme cytochromes"/>
    <property type="match status" value="1"/>
</dbReference>
<accession>A0ABS1CPB9</accession>
<comment type="caution">
    <text evidence="3">The sequence shown here is derived from an EMBL/GenBank/DDBJ whole genome shotgun (WGS) entry which is preliminary data.</text>
</comment>
<feature type="chain" id="PRO_5045521874" description="Doubled CXXCH motif domain-containing protein" evidence="2">
    <location>
        <begin position="18"/>
        <end position="285"/>
    </location>
</feature>
<sequence length="285" mass="31717">MLAIPILIAFIAPGAAAQTQTWNGLSYQEAQWHPLHFKPAAETASNDDCLACHADVLQRRVRAETPAGVQAGDTLGWYQTLDTYAGDQETFHRRHMVTEYARQVMDLKCNTCHVGNDPREEAGLSHAGGDPWLVLRKQVDPNTCLLCHGRFPYEIMGVPGPWSEHGAAFQNNCLLCHVTFRTHRHQVNYLKPDAIEALAEEQQDVCFGCHGGRSWYRISYPYPRHPWPGMPELVPDWAKDRPTQSPARFLIEVEQAAAPTQPPASAPTPEAAPPSTPSPNAEQNR</sequence>
<dbReference type="EMBL" id="NRRV01000118">
    <property type="protein sequence ID" value="MBK1633783.1"/>
    <property type="molecule type" value="Genomic_DNA"/>
</dbReference>
<evidence type="ECO:0008006" key="5">
    <source>
        <dbReference type="Google" id="ProtNLM"/>
    </source>
</evidence>
<keyword evidence="4" id="KW-1185">Reference proteome</keyword>
<evidence type="ECO:0000256" key="1">
    <source>
        <dbReference type="SAM" id="MobiDB-lite"/>
    </source>
</evidence>
<organism evidence="3 4">
    <name type="scientific">Thiohalocapsa halophila</name>
    <dbReference type="NCBI Taxonomy" id="69359"/>
    <lineage>
        <taxon>Bacteria</taxon>
        <taxon>Pseudomonadati</taxon>
        <taxon>Pseudomonadota</taxon>
        <taxon>Gammaproteobacteria</taxon>
        <taxon>Chromatiales</taxon>
        <taxon>Chromatiaceae</taxon>
        <taxon>Thiohalocapsa</taxon>
    </lineage>
</organism>
<evidence type="ECO:0000313" key="4">
    <source>
        <dbReference type="Proteomes" id="UP000748752"/>
    </source>
</evidence>
<name>A0ABS1CPB9_9GAMM</name>
<proteinExistence type="predicted"/>
<feature type="signal peptide" evidence="2">
    <location>
        <begin position="1"/>
        <end position="17"/>
    </location>
</feature>
<evidence type="ECO:0000313" key="3">
    <source>
        <dbReference type="EMBL" id="MBK1633783.1"/>
    </source>
</evidence>
<evidence type="ECO:0000256" key="2">
    <source>
        <dbReference type="SAM" id="SignalP"/>
    </source>
</evidence>
<protein>
    <recommendedName>
        <fullName evidence="5">Doubled CXXCH motif domain-containing protein</fullName>
    </recommendedName>
</protein>